<sequence length="587" mass="65413">MMKKFLAFSIAGAACAFVAGCMTPSATAPGEVFLPPPPEAKQYSDFLIGRYAYLNQNPALAAETASRAAKRDPEDGFLLERAVLFSLLAGETNDAVRLAKTGQSKADKLQAVTRLTLASDYFRRERYEDAREILSTDNFDLYNRVVSRSMSAWAAVGMDESEAARTHVIEALIGDDVLDGVNLFMLAFIQQSMGEEEDAIETFWTVWNERMRLAIACEQFARTLAANGDTEAALVLTEQFRNEIGPNPAIDSLREDILAGKTIKAKPVSARTGASLSIYALAAALAAETREDDIASAYFELALFINPDLDLARTMLGNTLDQAGRREEAVYVLDDIKPSSPFYATSRGQLAWVLMRLDRDAEAIETAQEAFDKTGDRDLAIQIGDLNRAQENYDAAYRWFNKVVTEDEQAGREDWRAYYARGLAHDALDRWPDAERDLRRSLDIKPDQPQVLNYLGYSWVDRGENLEEAFNLIQQAVALSPQSGFIVDSLGWAHYKMGQYDEAVTYLERAVGLAANDPILNDHLGDAYWRAGKELQARFQWEHALNLNPTDEDAEKIRLKLEHGLDPLSDKAQKLVETDVNAETSVQ</sequence>
<feature type="signal peptide" evidence="2">
    <location>
        <begin position="1"/>
        <end position="28"/>
    </location>
</feature>
<protein>
    <submittedName>
        <fullName evidence="3">Tetratricopeptide repeat protein</fullName>
    </submittedName>
</protein>
<dbReference type="Gene3D" id="1.25.40.10">
    <property type="entry name" value="Tetratricopeptide repeat domain"/>
    <property type="match status" value="4"/>
</dbReference>
<dbReference type="InterPro" id="IPR019734">
    <property type="entry name" value="TPR_rpt"/>
</dbReference>
<evidence type="ECO:0000313" key="3">
    <source>
        <dbReference type="EMBL" id="MFC6197251.1"/>
    </source>
</evidence>
<dbReference type="PANTHER" id="PTHR12558">
    <property type="entry name" value="CELL DIVISION CYCLE 16,23,27"/>
    <property type="match status" value="1"/>
</dbReference>
<dbReference type="PANTHER" id="PTHR12558:SF13">
    <property type="entry name" value="CELL DIVISION CYCLE PROTEIN 27 HOMOLOG"/>
    <property type="match status" value="1"/>
</dbReference>
<proteinExistence type="predicted"/>
<dbReference type="Pfam" id="PF13432">
    <property type="entry name" value="TPR_16"/>
    <property type="match status" value="2"/>
</dbReference>
<dbReference type="Proteomes" id="UP001596303">
    <property type="component" value="Unassembled WGS sequence"/>
</dbReference>
<keyword evidence="1" id="KW-0802">TPR repeat</keyword>
<dbReference type="SMART" id="SM00028">
    <property type="entry name" value="TPR"/>
    <property type="match status" value="6"/>
</dbReference>
<evidence type="ECO:0000256" key="1">
    <source>
        <dbReference type="PROSITE-ProRule" id="PRU00339"/>
    </source>
</evidence>
<dbReference type="SUPFAM" id="SSF48452">
    <property type="entry name" value="TPR-like"/>
    <property type="match status" value="2"/>
</dbReference>
<dbReference type="InterPro" id="IPR011990">
    <property type="entry name" value="TPR-like_helical_dom_sf"/>
</dbReference>
<evidence type="ECO:0000256" key="2">
    <source>
        <dbReference type="SAM" id="SignalP"/>
    </source>
</evidence>
<keyword evidence="2" id="KW-0732">Signal</keyword>
<gene>
    <name evidence="3" type="ORF">ACFQDM_04135</name>
</gene>
<organism evidence="3 4">
    <name type="scientific">Ponticaulis profundi</name>
    <dbReference type="NCBI Taxonomy" id="2665222"/>
    <lineage>
        <taxon>Bacteria</taxon>
        <taxon>Pseudomonadati</taxon>
        <taxon>Pseudomonadota</taxon>
        <taxon>Alphaproteobacteria</taxon>
        <taxon>Hyphomonadales</taxon>
        <taxon>Hyphomonadaceae</taxon>
        <taxon>Ponticaulis</taxon>
    </lineage>
</organism>
<name>A0ABW1S6E5_9PROT</name>
<dbReference type="EMBL" id="JBHSSW010000004">
    <property type="protein sequence ID" value="MFC6197251.1"/>
    <property type="molecule type" value="Genomic_DNA"/>
</dbReference>
<evidence type="ECO:0000313" key="4">
    <source>
        <dbReference type="Proteomes" id="UP001596303"/>
    </source>
</evidence>
<feature type="repeat" description="TPR" evidence="1">
    <location>
        <begin position="415"/>
        <end position="448"/>
    </location>
</feature>
<feature type="repeat" description="TPR" evidence="1">
    <location>
        <begin position="484"/>
        <end position="517"/>
    </location>
</feature>
<reference evidence="4" key="1">
    <citation type="journal article" date="2019" name="Int. J. Syst. Evol. Microbiol.">
        <title>The Global Catalogue of Microorganisms (GCM) 10K type strain sequencing project: providing services to taxonomists for standard genome sequencing and annotation.</title>
        <authorList>
            <consortium name="The Broad Institute Genomics Platform"/>
            <consortium name="The Broad Institute Genome Sequencing Center for Infectious Disease"/>
            <person name="Wu L."/>
            <person name="Ma J."/>
        </authorList>
    </citation>
    <scope>NUCLEOTIDE SEQUENCE [LARGE SCALE GENOMIC DNA]</scope>
    <source>
        <strain evidence="4">CGMCC-1.15741</strain>
    </source>
</reference>
<accession>A0ABW1S6E5</accession>
<dbReference type="PROSITE" id="PS51257">
    <property type="entry name" value="PROKAR_LIPOPROTEIN"/>
    <property type="match status" value="1"/>
</dbReference>
<dbReference type="RefSeq" id="WP_377375866.1">
    <property type="nucleotide sequence ID" value="NZ_JBHSSW010000004.1"/>
</dbReference>
<comment type="caution">
    <text evidence="3">The sequence shown here is derived from an EMBL/GenBank/DDBJ whole genome shotgun (WGS) entry which is preliminary data.</text>
</comment>
<dbReference type="PROSITE" id="PS50005">
    <property type="entry name" value="TPR"/>
    <property type="match status" value="2"/>
</dbReference>
<feature type="chain" id="PRO_5045103249" evidence="2">
    <location>
        <begin position="29"/>
        <end position="587"/>
    </location>
</feature>
<keyword evidence="4" id="KW-1185">Reference proteome</keyword>